<accession>A0ABQ2DXC6</accession>
<evidence type="ECO:0000313" key="2">
    <source>
        <dbReference type="EMBL" id="GGJ75229.1"/>
    </source>
</evidence>
<sequence>MAALKKVVKKTVLVIFLLILFITFSTLCGIVFLAIFQWFMQTDFYLGLISSVDFWKWALGIPFIVIIFVFCANVG</sequence>
<dbReference type="RefSeq" id="WP_188944205.1">
    <property type="nucleotide sequence ID" value="NZ_BMPN01000010.1"/>
</dbReference>
<feature type="transmembrane region" description="Helical" evidence="1">
    <location>
        <begin position="12"/>
        <end position="39"/>
    </location>
</feature>
<protein>
    <submittedName>
        <fullName evidence="2">Uncharacterized protein</fullName>
    </submittedName>
</protein>
<evidence type="ECO:0000313" key="3">
    <source>
        <dbReference type="Proteomes" id="UP000634435"/>
    </source>
</evidence>
<organism evidence="2 3">
    <name type="scientific">Virgibacillus kapii</name>
    <dbReference type="NCBI Taxonomy" id="1638645"/>
    <lineage>
        <taxon>Bacteria</taxon>
        <taxon>Bacillati</taxon>
        <taxon>Bacillota</taxon>
        <taxon>Bacilli</taxon>
        <taxon>Bacillales</taxon>
        <taxon>Bacillaceae</taxon>
        <taxon>Virgibacillus</taxon>
    </lineage>
</organism>
<keyword evidence="1" id="KW-0472">Membrane</keyword>
<keyword evidence="1" id="KW-1133">Transmembrane helix</keyword>
<reference evidence="3" key="1">
    <citation type="journal article" date="2019" name="Int. J. Syst. Evol. Microbiol.">
        <title>The Global Catalogue of Microorganisms (GCM) 10K type strain sequencing project: providing services to taxonomists for standard genome sequencing and annotation.</title>
        <authorList>
            <consortium name="The Broad Institute Genomics Platform"/>
            <consortium name="The Broad Institute Genome Sequencing Center for Infectious Disease"/>
            <person name="Wu L."/>
            <person name="Ma J."/>
        </authorList>
    </citation>
    <scope>NUCLEOTIDE SEQUENCE [LARGE SCALE GENOMIC DNA]</scope>
    <source>
        <strain evidence="3">JCM 30071</strain>
    </source>
</reference>
<comment type="caution">
    <text evidence="2">The sequence shown here is derived from an EMBL/GenBank/DDBJ whole genome shotgun (WGS) entry which is preliminary data.</text>
</comment>
<feature type="transmembrane region" description="Helical" evidence="1">
    <location>
        <begin position="54"/>
        <end position="74"/>
    </location>
</feature>
<proteinExistence type="predicted"/>
<dbReference type="Proteomes" id="UP000634435">
    <property type="component" value="Unassembled WGS sequence"/>
</dbReference>
<keyword evidence="3" id="KW-1185">Reference proteome</keyword>
<name>A0ABQ2DXC6_9BACI</name>
<dbReference type="EMBL" id="BMPN01000010">
    <property type="protein sequence ID" value="GGJ75229.1"/>
    <property type="molecule type" value="Genomic_DNA"/>
</dbReference>
<gene>
    <name evidence="2" type="ORF">GCM10007111_40980</name>
</gene>
<keyword evidence="1" id="KW-0812">Transmembrane</keyword>
<evidence type="ECO:0000256" key="1">
    <source>
        <dbReference type="SAM" id="Phobius"/>
    </source>
</evidence>